<protein>
    <submittedName>
        <fullName evidence="2">Uncharacterized protein</fullName>
    </submittedName>
</protein>
<feature type="compositionally biased region" description="Basic and acidic residues" evidence="1">
    <location>
        <begin position="34"/>
        <end position="53"/>
    </location>
</feature>
<organism evidence="2 3">
    <name type="scientific">Thanatephorus cucumeris (strain AG1-IA)</name>
    <name type="common">Rice sheath blight fungus</name>
    <name type="synonym">Rhizoctonia solani</name>
    <dbReference type="NCBI Taxonomy" id="983506"/>
    <lineage>
        <taxon>Eukaryota</taxon>
        <taxon>Fungi</taxon>
        <taxon>Dikarya</taxon>
        <taxon>Basidiomycota</taxon>
        <taxon>Agaricomycotina</taxon>
        <taxon>Agaricomycetes</taxon>
        <taxon>Cantharellales</taxon>
        <taxon>Ceratobasidiaceae</taxon>
        <taxon>Rhizoctonia</taxon>
        <taxon>Rhizoctonia solani AG-1</taxon>
    </lineage>
</organism>
<dbReference type="Proteomes" id="UP000011668">
    <property type="component" value="Unassembled WGS sequence"/>
</dbReference>
<comment type="caution">
    <text evidence="2">The sequence shown here is derived from an EMBL/GenBank/DDBJ whole genome shotgun (WGS) entry which is preliminary data.</text>
</comment>
<evidence type="ECO:0000313" key="2">
    <source>
        <dbReference type="EMBL" id="ELU35761.1"/>
    </source>
</evidence>
<keyword evidence="3" id="KW-1185">Reference proteome</keyword>
<feature type="region of interest" description="Disordered" evidence="1">
    <location>
        <begin position="13"/>
        <end position="53"/>
    </location>
</feature>
<reference evidence="2 3" key="1">
    <citation type="journal article" date="2013" name="Nat. Commun.">
        <title>The evolution and pathogenic mechanisms of the rice sheath blight pathogen.</title>
        <authorList>
            <person name="Zheng A."/>
            <person name="Lin R."/>
            <person name="Xu L."/>
            <person name="Qin P."/>
            <person name="Tang C."/>
            <person name="Ai P."/>
            <person name="Zhang D."/>
            <person name="Liu Y."/>
            <person name="Sun Z."/>
            <person name="Feng H."/>
            <person name="Wang Y."/>
            <person name="Chen Y."/>
            <person name="Liang X."/>
            <person name="Fu R."/>
            <person name="Li Q."/>
            <person name="Zhang J."/>
            <person name="Yu X."/>
            <person name="Xie Z."/>
            <person name="Ding L."/>
            <person name="Guan P."/>
            <person name="Tang J."/>
            <person name="Liang Y."/>
            <person name="Wang S."/>
            <person name="Deng Q."/>
            <person name="Li S."/>
            <person name="Zhu J."/>
            <person name="Wang L."/>
            <person name="Liu H."/>
            <person name="Li P."/>
        </authorList>
    </citation>
    <scope>NUCLEOTIDE SEQUENCE [LARGE SCALE GENOMIC DNA]</scope>
    <source>
        <strain evidence="3">AG-1 IA</strain>
    </source>
</reference>
<proteinExistence type="predicted"/>
<sequence length="106" mass="11130">MCGLRALGSLASTRNVPHLGGGTESVPAPIRNGRMGESRCSTRDKKSTRRGGGDCLERSITRALLSFSLIGGTSVLGRVAACKGFLLFFALLLGDCKVLVCEAMID</sequence>
<evidence type="ECO:0000313" key="3">
    <source>
        <dbReference type="Proteomes" id="UP000011668"/>
    </source>
</evidence>
<dbReference type="EMBL" id="AFRT01005392">
    <property type="protein sequence ID" value="ELU35761.1"/>
    <property type="molecule type" value="Genomic_DNA"/>
</dbReference>
<gene>
    <name evidence="2" type="ORF">AG1IA_10209</name>
</gene>
<name>L8WC67_THACA</name>
<accession>L8WC67</accession>
<evidence type="ECO:0000256" key="1">
    <source>
        <dbReference type="SAM" id="MobiDB-lite"/>
    </source>
</evidence>
<dbReference type="AlphaFoldDB" id="L8WC67"/>
<dbReference type="HOGENOM" id="CLU_2224973_0_0_1"/>